<evidence type="ECO:0000313" key="2">
    <source>
        <dbReference type="Proteomes" id="UP000178129"/>
    </source>
</evidence>
<accession>A0A1E1JY95</accession>
<reference evidence="2" key="1">
    <citation type="submission" date="2016-03" db="EMBL/GenBank/DDBJ databases">
        <authorList>
            <person name="Ploux O."/>
        </authorList>
    </citation>
    <scope>NUCLEOTIDE SEQUENCE [LARGE SCALE GENOMIC DNA]</scope>
    <source>
        <strain evidence="2">UK7</strain>
    </source>
</reference>
<dbReference type="Proteomes" id="UP000178129">
    <property type="component" value="Unassembled WGS sequence"/>
</dbReference>
<dbReference type="PANTHER" id="PTHR10622:SF10">
    <property type="entry name" value="HET DOMAIN-CONTAINING PROTEIN"/>
    <property type="match status" value="1"/>
</dbReference>
<evidence type="ECO:0008006" key="3">
    <source>
        <dbReference type="Google" id="ProtNLM"/>
    </source>
</evidence>
<proteinExistence type="predicted"/>
<comment type="caution">
    <text evidence="1">The sequence shown here is derived from an EMBL/GenBank/DDBJ whole genome shotgun (WGS) entry which is preliminary data.</text>
</comment>
<dbReference type="STRING" id="914237.A0A1E1JY95"/>
<keyword evidence="2" id="KW-1185">Reference proteome</keyword>
<evidence type="ECO:0000313" key="1">
    <source>
        <dbReference type="EMBL" id="CZS90711.1"/>
    </source>
</evidence>
<dbReference type="PANTHER" id="PTHR10622">
    <property type="entry name" value="HET DOMAIN-CONTAINING PROTEIN"/>
    <property type="match status" value="1"/>
</dbReference>
<protein>
    <recommendedName>
        <fullName evidence="3">Heterokaryon incompatibility domain-containing protein</fullName>
    </recommendedName>
</protein>
<organism evidence="1 2">
    <name type="scientific">Rhynchosporium graminicola</name>
    <dbReference type="NCBI Taxonomy" id="2792576"/>
    <lineage>
        <taxon>Eukaryota</taxon>
        <taxon>Fungi</taxon>
        <taxon>Dikarya</taxon>
        <taxon>Ascomycota</taxon>
        <taxon>Pezizomycotina</taxon>
        <taxon>Leotiomycetes</taxon>
        <taxon>Helotiales</taxon>
        <taxon>Ploettnerulaceae</taxon>
        <taxon>Rhynchosporium</taxon>
    </lineage>
</organism>
<name>A0A1E1JY95_9HELO</name>
<dbReference type="AlphaFoldDB" id="A0A1E1JY95"/>
<dbReference type="InParanoid" id="A0A1E1JY95"/>
<dbReference type="EMBL" id="FJUW01000004">
    <property type="protein sequence ID" value="CZS90711.1"/>
    <property type="molecule type" value="Genomic_DNA"/>
</dbReference>
<gene>
    <name evidence="1" type="ORF">RCO7_06755</name>
</gene>
<sequence length="199" mass="22081">MAFTDLIQSITGITHLLDHKEASIAQKMSWVSQGETTRMEDQAYCLLDFFDVTLPLLYGEGPNAFFILQQEILGRMDDDTIFAWEGHGTGRLLASSSRLFQGAGDIVMNTGDTDRPPPTMSSKGLGLVLTPLSPDDFDSLAGADRLISLVLYRQTGGTARRRERLLMRILVTDIDAVDPKRTTIVYVPQPLQYDEKNIG</sequence>